<gene>
    <name evidence="2" type="ORF">JK360_15380</name>
</gene>
<feature type="transmembrane region" description="Helical" evidence="1">
    <location>
        <begin position="109"/>
        <end position="130"/>
    </location>
</feature>
<dbReference type="RefSeq" id="WP_201804490.1">
    <property type="nucleotide sequence ID" value="NZ_JAERRI010000007.1"/>
</dbReference>
<keyword evidence="3" id="KW-1185">Reference proteome</keyword>
<sequence length="185" mass="20162">MALMSIQSNPPTVVTSSAPAPRWAVWAAHLTTLVVLPSGLWRILLVLGYPAGYSDAGFAGFETVGAKVWMLTLSVLCELGAFLTIGLVRPWGEVVPDWIPLIGGRRVRPLAAVVPAAFGAVALTLLWANVPWWWTYPHTDMTPAGNLVVGILYQPLVLWGPLLAAVTVSYYRRHRSPRRRATPAE</sequence>
<evidence type="ECO:0000256" key="1">
    <source>
        <dbReference type="SAM" id="Phobius"/>
    </source>
</evidence>
<keyword evidence="1" id="KW-0812">Transmembrane</keyword>
<feature type="transmembrane region" description="Helical" evidence="1">
    <location>
        <begin position="23"/>
        <end position="48"/>
    </location>
</feature>
<organism evidence="2 3">
    <name type="scientific">Streptomyces siderophoricus</name>
    <dbReference type="NCBI Taxonomy" id="2802281"/>
    <lineage>
        <taxon>Bacteria</taxon>
        <taxon>Bacillati</taxon>
        <taxon>Actinomycetota</taxon>
        <taxon>Actinomycetes</taxon>
        <taxon>Kitasatosporales</taxon>
        <taxon>Streptomycetaceae</taxon>
        <taxon>Streptomyces</taxon>
    </lineage>
</organism>
<feature type="transmembrane region" description="Helical" evidence="1">
    <location>
        <begin position="68"/>
        <end position="88"/>
    </location>
</feature>
<proteinExistence type="predicted"/>
<accession>A0ABS1MSQ2</accession>
<evidence type="ECO:0008006" key="4">
    <source>
        <dbReference type="Google" id="ProtNLM"/>
    </source>
</evidence>
<reference evidence="2 3" key="1">
    <citation type="submission" date="2021-01" db="EMBL/GenBank/DDBJ databases">
        <title>WGS of actinomycetes isolated from Thailand.</title>
        <authorList>
            <person name="Thawai C."/>
        </authorList>
    </citation>
    <scope>NUCLEOTIDE SEQUENCE [LARGE SCALE GENOMIC DNA]</scope>
    <source>
        <strain evidence="2 3">CH9-7</strain>
    </source>
</reference>
<comment type="caution">
    <text evidence="2">The sequence shown here is derived from an EMBL/GenBank/DDBJ whole genome shotgun (WGS) entry which is preliminary data.</text>
</comment>
<keyword evidence="1" id="KW-1133">Transmembrane helix</keyword>
<evidence type="ECO:0000313" key="2">
    <source>
        <dbReference type="EMBL" id="MBL1090764.1"/>
    </source>
</evidence>
<keyword evidence="1" id="KW-0472">Membrane</keyword>
<evidence type="ECO:0000313" key="3">
    <source>
        <dbReference type="Proteomes" id="UP000629371"/>
    </source>
</evidence>
<protein>
    <recommendedName>
        <fullName evidence="4">Integral membrane protein</fullName>
    </recommendedName>
</protein>
<name>A0ABS1MSQ2_9ACTN</name>
<dbReference type="Proteomes" id="UP000629371">
    <property type="component" value="Unassembled WGS sequence"/>
</dbReference>
<dbReference type="EMBL" id="JAERRI010000007">
    <property type="protein sequence ID" value="MBL1090764.1"/>
    <property type="molecule type" value="Genomic_DNA"/>
</dbReference>
<feature type="transmembrane region" description="Helical" evidence="1">
    <location>
        <begin position="150"/>
        <end position="171"/>
    </location>
</feature>